<sequence length="73" mass="7897">MNQPTHLSLQFLSCVALVSTLSLGCSPGSSKEKACEKDTGKHVENKLSQLLSGSNDILKSLSTWLTTHLLKKI</sequence>
<evidence type="ECO:0000313" key="1">
    <source>
        <dbReference type="EMBL" id="MTI26676.1"/>
    </source>
</evidence>
<name>A0ABW9RRX5_9BACT</name>
<dbReference type="Proteomes" id="UP000798808">
    <property type="component" value="Unassembled WGS sequence"/>
</dbReference>
<evidence type="ECO:0008006" key="3">
    <source>
        <dbReference type="Google" id="ProtNLM"/>
    </source>
</evidence>
<keyword evidence="2" id="KW-1185">Reference proteome</keyword>
<comment type="caution">
    <text evidence="1">The sequence shown here is derived from an EMBL/GenBank/DDBJ whole genome shotgun (WGS) entry which is preliminary data.</text>
</comment>
<organism evidence="1 2">
    <name type="scientific">Fulvivirga kasyanovii</name>
    <dbReference type="NCBI Taxonomy" id="396812"/>
    <lineage>
        <taxon>Bacteria</taxon>
        <taxon>Pseudomonadati</taxon>
        <taxon>Bacteroidota</taxon>
        <taxon>Cytophagia</taxon>
        <taxon>Cytophagales</taxon>
        <taxon>Fulvivirgaceae</taxon>
        <taxon>Fulvivirga</taxon>
    </lineage>
</organism>
<gene>
    <name evidence="1" type="ORF">E1163_17105</name>
</gene>
<protein>
    <recommendedName>
        <fullName evidence="3">Lipoprotein</fullName>
    </recommendedName>
</protein>
<proteinExistence type="predicted"/>
<evidence type="ECO:0000313" key="2">
    <source>
        <dbReference type="Proteomes" id="UP000798808"/>
    </source>
</evidence>
<reference evidence="1 2" key="1">
    <citation type="submission" date="2019-02" db="EMBL/GenBank/DDBJ databases">
        <authorList>
            <person name="Goldberg S.R."/>
            <person name="Haltli B.A."/>
            <person name="Correa H."/>
            <person name="Russell K.G."/>
        </authorList>
    </citation>
    <scope>NUCLEOTIDE SEQUENCE [LARGE SCALE GENOMIC DNA]</scope>
    <source>
        <strain evidence="1 2">JCM 16186</strain>
    </source>
</reference>
<accession>A0ABW9RRX5</accession>
<dbReference type="EMBL" id="SMLW01000593">
    <property type="protein sequence ID" value="MTI26676.1"/>
    <property type="molecule type" value="Genomic_DNA"/>
</dbReference>